<dbReference type="Proteomes" id="UP000317663">
    <property type="component" value="Unassembled WGS sequence"/>
</dbReference>
<name>A0A502GGL8_9GAMM</name>
<keyword evidence="2" id="KW-1185">Reference proteome</keyword>
<dbReference type="RefSeq" id="WP_140473833.1">
    <property type="nucleotide sequence ID" value="NZ_RCZD01000008.1"/>
</dbReference>
<reference evidence="1 2" key="1">
    <citation type="journal article" date="2019" name="Environ. Microbiol.">
        <title>Species interactions and distinct microbial communities in high Arctic permafrost affected cryosols are associated with the CH4 and CO2 gas fluxes.</title>
        <authorList>
            <person name="Altshuler I."/>
            <person name="Hamel J."/>
            <person name="Turney S."/>
            <person name="Magnuson E."/>
            <person name="Levesque R."/>
            <person name="Greer C."/>
            <person name="Whyte L.G."/>
        </authorList>
    </citation>
    <scope>NUCLEOTIDE SEQUENCE [LARGE SCALE GENOMIC DNA]</scope>
    <source>
        <strain evidence="1 2">E4</strain>
    </source>
</reference>
<evidence type="ECO:0000313" key="1">
    <source>
        <dbReference type="EMBL" id="TPG60106.1"/>
    </source>
</evidence>
<accession>A0A502GGL8</accession>
<comment type="caution">
    <text evidence="1">The sequence shown here is derived from an EMBL/GenBank/DDBJ whole genome shotgun (WGS) entry which is preliminary data.</text>
</comment>
<proteinExistence type="predicted"/>
<gene>
    <name evidence="1" type="ORF">EAH77_16185</name>
</gene>
<dbReference type="EMBL" id="RCZD01000008">
    <property type="protein sequence ID" value="TPG60106.1"/>
    <property type="molecule type" value="Genomic_DNA"/>
</dbReference>
<protein>
    <submittedName>
        <fullName evidence="1">Uncharacterized protein</fullName>
    </submittedName>
</protein>
<dbReference type="AlphaFoldDB" id="A0A502GGL8"/>
<organism evidence="1 2">
    <name type="scientific">Ewingella americana</name>
    <dbReference type="NCBI Taxonomy" id="41202"/>
    <lineage>
        <taxon>Bacteria</taxon>
        <taxon>Pseudomonadati</taxon>
        <taxon>Pseudomonadota</taxon>
        <taxon>Gammaproteobacteria</taxon>
        <taxon>Enterobacterales</taxon>
        <taxon>Yersiniaceae</taxon>
        <taxon>Ewingella</taxon>
    </lineage>
</organism>
<evidence type="ECO:0000313" key="2">
    <source>
        <dbReference type="Proteomes" id="UP000317663"/>
    </source>
</evidence>
<sequence>MLKFSQLNGGMEATKNLSEVPNTTQALKNLRAFRSVYGQKGEVLSLSSDGSLVVTPLVSQVRIATTDAELASEKNNIVGFKEIFDTWPQISIGQLFDKTIETVPEELNIWDYDATTGNVYVTTDTVSQIGFITPKSYASYIFEVRLKSFTADTAKSQGDFIGVILAYQKDEHGIQHTLTAFRTLQGGISPNYSGTPGKNDLFSWNVVYNAAYGGFSINTPEDWAAYGKGRYIVAEGSQSIKFVAGADGRTNPFYGPSPRQAEWSDQPSWANFPNGCKVKAIRTGNIITAVTSDFDNPEVYVDASTLTIDLDSDPRLAIFKGSSALGYTAWSQPYCSFDTLMFSGGKNIIVDARTKEVWSYNGTAWVLAPEISILNLISIGKFAYNPSTSKLYFCNSDLKLEEVSI</sequence>